<accession>A0A6A5VHI4</accession>
<dbReference type="Proteomes" id="UP000800036">
    <property type="component" value="Unassembled WGS sequence"/>
</dbReference>
<evidence type="ECO:0000256" key="1">
    <source>
        <dbReference type="SAM" id="MobiDB-lite"/>
    </source>
</evidence>
<feature type="region of interest" description="Disordered" evidence="1">
    <location>
        <begin position="37"/>
        <end position="62"/>
    </location>
</feature>
<organism evidence="2 3">
    <name type="scientific">Bimuria novae-zelandiae CBS 107.79</name>
    <dbReference type="NCBI Taxonomy" id="1447943"/>
    <lineage>
        <taxon>Eukaryota</taxon>
        <taxon>Fungi</taxon>
        <taxon>Dikarya</taxon>
        <taxon>Ascomycota</taxon>
        <taxon>Pezizomycotina</taxon>
        <taxon>Dothideomycetes</taxon>
        <taxon>Pleosporomycetidae</taxon>
        <taxon>Pleosporales</taxon>
        <taxon>Massarineae</taxon>
        <taxon>Didymosphaeriaceae</taxon>
        <taxon>Bimuria</taxon>
    </lineage>
</organism>
<evidence type="ECO:0000313" key="3">
    <source>
        <dbReference type="Proteomes" id="UP000800036"/>
    </source>
</evidence>
<dbReference type="EMBL" id="ML976667">
    <property type="protein sequence ID" value="KAF1976140.1"/>
    <property type="molecule type" value="Genomic_DNA"/>
</dbReference>
<gene>
    <name evidence="2" type="ORF">BU23DRAFT_41774</name>
</gene>
<name>A0A6A5VHI4_9PLEO</name>
<proteinExistence type="predicted"/>
<sequence>MRTMRWMPSWTSRTMGTMRWMPSWTLRTMRCRTPRQRRGLLTHQDVDRSDSEGGPEAEPAGTGYCIAGPPHPLPPGQIGTRVLSIQFFGGIQRNRSMTIVSIDRKLPTVSRSILLWCFCNVVCQPVWQSPNCTRATKTFPGCSCMLESPIS</sequence>
<keyword evidence="3" id="KW-1185">Reference proteome</keyword>
<evidence type="ECO:0000313" key="2">
    <source>
        <dbReference type="EMBL" id="KAF1976140.1"/>
    </source>
</evidence>
<protein>
    <submittedName>
        <fullName evidence="2">Uncharacterized protein</fullName>
    </submittedName>
</protein>
<feature type="compositionally biased region" description="Low complexity" evidence="1">
    <location>
        <begin position="52"/>
        <end position="61"/>
    </location>
</feature>
<reference evidence="2" key="1">
    <citation type="journal article" date="2020" name="Stud. Mycol.">
        <title>101 Dothideomycetes genomes: a test case for predicting lifestyles and emergence of pathogens.</title>
        <authorList>
            <person name="Haridas S."/>
            <person name="Albert R."/>
            <person name="Binder M."/>
            <person name="Bloem J."/>
            <person name="Labutti K."/>
            <person name="Salamov A."/>
            <person name="Andreopoulos B."/>
            <person name="Baker S."/>
            <person name="Barry K."/>
            <person name="Bills G."/>
            <person name="Bluhm B."/>
            <person name="Cannon C."/>
            <person name="Castanera R."/>
            <person name="Culley D."/>
            <person name="Daum C."/>
            <person name="Ezra D."/>
            <person name="Gonzalez J."/>
            <person name="Henrissat B."/>
            <person name="Kuo A."/>
            <person name="Liang C."/>
            <person name="Lipzen A."/>
            <person name="Lutzoni F."/>
            <person name="Magnuson J."/>
            <person name="Mondo S."/>
            <person name="Nolan M."/>
            <person name="Ohm R."/>
            <person name="Pangilinan J."/>
            <person name="Park H.-J."/>
            <person name="Ramirez L."/>
            <person name="Alfaro M."/>
            <person name="Sun H."/>
            <person name="Tritt A."/>
            <person name="Yoshinaga Y."/>
            <person name="Zwiers L.-H."/>
            <person name="Turgeon B."/>
            <person name="Goodwin S."/>
            <person name="Spatafora J."/>
            <person name="Crous P."/>
            <person name="Grigoriev I."/>
        </authorList>
    </citation>
    <scope>NUCLEOTIDE SEQUENCE</scope>
    <source>
        <strain evidence="2">CBS 107.79</strain>
    </source>
</reference>
<dbReference type="AlphaFoldDB" id="A0A6A5VHI4"/>